<organism evidence="1 2">
    <name type="scientific">Anaerobranca gottschalkii DSM 13577</name>
    <dbReference type="NCBI Taxonomy" id="1120990"/>
    <lineage>
        <taxon>Bacteria</taxon>
        <taxon>Bacillati</taxon>
        <taxon>Bacillota</taxon>
        <taxon>Clostridia</taxon>
        <taxon>Eubacteriales</taxon>
        <taxon>Proteinivoracaceae</taxon>
        <taxon>Anaerobranca</taxon>
    </lineage>
</organism>
<dbReference type="Proteomes" id="UP000243819">
    <property type="component" value="Unassembled WGS sequence"/>
</dbReference>
<dbReference type="EMBL" id="FOIF01000063">
    <property type="protein sequence ID" value="SET15670.1"/>
    <property type="molecule type" value="Genomic_DNA"/>
</dbReference>
<gene>
    <name evidence="1" type="ORF">SAMN03080614_10632</name>
</gene>
<evidence type="ECO:0000313" key="2">
    <source>
        <dbReference type="Proteomes" id="UP000243819"/>
    </source>
</evidence>
<evidence type="ECO:0000313" key="1">
    <source>
        <dbReference type="EMBL" id="SET15670.1"/>
    </source>
</evidence>
<dbReference type="AlphaFoldDB" id="A0A1I0C8V3"/>
<keyword evidence="2" id="KW-1185">Reference proteome</keyword>
<reference evidence="2" key="1">
    <citation type="submission" date="2016-10" db="EMBL/GenBank/DDBJ databases">
        <authorList>
            <person name="Varghese N."/>
            <person name="Submissions S."/>
        </authorList>
    </citation>
    <scope>NUCLEOTIDE SEQUENCE [LARGE SCALE GENOMIC DNA]</scope>
    <source>
        <strain evidence="2">DSM 13577</strain>
    </source>
</reference>
<sequence>MHIKKKKVFISILLVLLFFILFKVSYKPLSKYQSKLKVDDVINLIEKDASEIDYNYLIKR</sequence>
<protein>
    <submittedName>
        <fullName evidence="1">Uncharacterized protein</fullName>
    </submittedName>
</protein>
<dbReference type="STRING" id="1120990.SAMN03080614_10632"/>
<proteinExistence type="predicted"/>
<name>A0A1I0C8V3_9FIRM</name>
<accession>A0A1I0C8V3</accession>